<comment type="similarity">
    <text evidence="1">Belongs to the phD/YefM antitoxin family.</text>
</comment>
<dbReference type="NCBIfam" id="TIGR01552">
    <property type="entry name" value="phd_fam"/>
    <property type="match status" value="1"/>
</dbReference>
<dbReference type="Proteomes" id="UP000033725">
    <property type="component" value="Unassembled WGS sequence"/>
</dbReference>
<comment type="caution">
    <text evidence="2">The sequence shown here is derived from an EMBL/GenBank/DDBJ whole genome shotgun (WGS) entry which is preliminary data.</text>
</comment>
<dbReference type="Gene3D" id="3.40.1620.10">
    <property type="entry name" value="YefM-like domain"/>
    <property type="match status" value="1"/>
</dbReference>
<evidence type="ECO:0000313" key="2">
    <source>
        <dbReference type="EMBL" id="KJL24433.1"/>
    </source>
</evidence>
<accession>A0A0F0KU87</accession>
<reference evidence="2 3" key="1">
    <citation type="submission" date="2015-02" db="EMBL/GenBank/DDBJ databases">
        <title>Draft genome sequences of ten Microbacterium spp. with emphasis on heavy metal contaminated environments.</title>
        <authorList>
            <person name="Corretto E."/>
        </authorList>
    </citation>
    <scope>NUCLEOTIDE SEQUENCE [LARGE SCALE GENOMIC DNA]</scope>
    <source>
        <strain evidence="2 3">BEL163</strain>
    </source>
</reference>
<sequence>MGTVTKTELNQQTARVLARVTAGEHLTVTDRGRPIAELTPPAETAWTRMIASGRVTLPTKSGPLTNAPVPDTMSTAEVLRDLRADSA</sequence>
<name>A0A0F0KU87_9MICO</name>
<dbReference type="OrthoDB" id="4419580at2"/>
<dbReference type="InterPro" id="IPR036165">
    <property type="entry name" value="YefM-like_sf"/>
</dbReference>
<proteinExistence type="inferred from homology"/>
<protein>
    <submittedName>
        <fullName evidence="2">Antitoxin VapB35</fullName>
    </submittedName>
</protein>
<dbReference type="AlphaFoldDB" id="A0A0F0KU87"/>
<gene>
    <name evidence="2" type="ORF">RN51_01030</name>
</gene>
<dbReference type="PATRIC" id="fig|82380.10.peg.1034"/>
<evidence type="ECO:0000256" key="1">
    <source>
        <dbReference type="ARBA" id="ARBA00009981"/>
    </source>
</evidence>
<evidence type="ECO:0000313" key="3">
    <source>
        <dbReference type="Proteomes" id="UP000033725"/>
    </source>
</evidence>
<organism evidence="2 3">
    <name type="scientific">Microbacterium oxydans</name>
    <dbReference type="NCBI Taxonomy" id="82380"/>
    <lineage>
        <taxon>Bacteria</taxon>
        <taxon>Bacillati</taxon>
        <taxon>Actinomycetota</taxon>
        <taxon>Actinomycetes</taxon>
        <taxon>Micrococcales</taxon>
        <taxon>Microbacteriaceae</taxon>
        <taxon>Microbacterium</taxon>
    </lineage>
</organism>
<dbReference type="SUPFAM" id="SSF143120">
    <property type="entry name" value="YefM-like"/>
    <property type="match status" value="1"/>
</dbReference>
<dbReference type="EMBL" id="JYIV01000020">
    <property type="protein sequence ID" value="KJL24433.1"/>
    <property type="molecule type" value="Genomic_DNA"/>
</dbReference>